<dbReference type="AlphaFoldDB" id="A0A378MHH7"/>
<proteinExistence type="inferred from homology"/>
<comment type="similarity">
    <text evidence="9">Belongs to the TatA/E family.</text>
</comment>
<evidence type="ECO:0000256" key="4">
    <source>
        <dbReference type="ARBA" id="ARBA00022692"/>
    </source>
</evidence>
<dbReference type="GO" id="GO:0043953">
    <property type="term" value="P:protein transport by the Tat complex"/>
    <property type="evidence" value="ECO:0007669"/>
    <property type="project" value="UniProtKB-UniRule"/>
</dbReference>
<comment type="function">
    <text evidence="9">Part of the twin-arginine translocation (Tat) system that transports large folded proteins containing a characteristic twin-arginine motif in their signal peptide across membranes. TatA could form the protein-conducting channel of the Tat system.</text>
</comment>
<dbReference type="PANTHER" id="PTHR30371:SF0">
    <property type="entry name" value="SEC-INDEPENDENT PROTEIN TRANSLOCASE PROTEIN TATC, CHLOROPLASTIC-RELATED"/>
    <property type="match status" value="1"/>
</dbReference>
<evidence type="ECO:0000256" key="5">
    <source>
        <dbReference type="ARBA" id="ARBA00022927"/>
    </source>
</evidence>
<dbReference type="Pfam" id="PF02416">
    <property type="entry name" value="TatA_B_E"/>
    <property type="match status" value="1"/>
</dbReference>
<dbReference type="PANTHER" id="PTHR30371">
    <property type="entry name" value="SEC-INDEPENDENT PROTEIN TRANSLOCASE PROTEIN TATC"/>
    <property type="match status" value="1"/>
</dbReference>
<organism evidence="11 12">
    <name type="scientific">Listeria grayi</name>
    <name type="common">Listeria murrayi</name>
    <dbReference type="NCBI Taxonomy" id="1641"/>
    <lineage>
        <taxon>Bacteria</taxon>
        <taxon>Bacillati</taxon>
        <taxon>Bacillota</taxon>
        <taxon>Bacilli</taxon>
        <taxon>Bacillales</taxon>
        <taxon>Listeriaceae</taxon>
        <taxon>Listeria</taxon>
    </lineage>
</organism>
<keyword evidence="5 9" id="KW-0653">Protein transport</keyword>
<dbReference type="NCBIfam" id="NF011430">
    <property type="entry name" value="PRK14861.1"/>
    <property type="match status" value="1"/>
</dbReference>
<evidence type="ECO:0000256" key="8">
    <source>
        <dbReference type="ARBA" id="ARBA00023136"/>
    </source>
</evidence>
<dbReference type="InterPro" id="IPR002033">
    <property type="entry name" value="TatC"/>
</dbReference>
<comment type="subunit">
    <text evidence="9">Forms a complex with TatC.</text>
</comment>
<evidence type="ECO:0000313" key="12">
    <source>
        <dbReference type="Proteomes" id="UP000254879"/>
    </source>
</evidence>
<keyword evidence="7 9" id="KW-0811">Translocation</keyword>
<dbReference type="Pfam" id="PF00902">
    <property type="entry name" value="TatC"/>
    <property type="match status" value="1"/>
</dbReference>
<feature type="transmembrane region" description="Helical" evidence="9">
    <location>
        <begin position="272"/>
        <end position="291"/>
    </location>
</feature>
<comment type="caution">
    <text evidence="9">Lacks conserved residue(s) required for the propagation of feature annotation.</text>
</comment>
<dbReference type="GO" id="GO:0009977">
    <property type="term" value="F:proton motive force dependent protein transmembrane transporter activity"/>
    <property type="evidence" value="ECO:0007669"/>
    <property type="project" value="TreeGrafter"/>
</dbReference>
<feature type="transmembrane region" description="Helical" evidence="9">
    <location>
        <begin position="121"/>
        <end position="148"/>
    </location>
</feature>
<evidence type="ECO:0000256" key="3">
    <source>
        <dbReference type="ARBA" id="ARBA00022448"/>
    </source>
</evidence>
<feature type="transmembrane region" description="Helical" evidence="9">
    <location>
        <begin position="76"/>
        <end position="101"/>
    </location>
</feature>
<protein>
    <recommendedName>
        <fullName evidence="9 10">Multifunctional fusion protein</fullName>
    </recommendedName>
    <domain>
        <recommendedName>
            <fullName evidence="9">Sec-independent protein translocase protein TatA</fullName>
        </recommendedName>
    </domain>
    <domain>
        <recommendedName>
            <fullName evidence="10">Sec-independent protein translocase protein TatC</fullName>
        </recommendedName>
    </domain>
</protein>
<dbReference type="NCBIfam" id="TIGR00945">
    <property type="entry name" value="tatC"/>
    <property type="match status" value="1"/>
</dbReference>
<evidence type="ECO:0000256" key="2">
    <source>
        <dbReference type="ARBA" id="ARBA00004167"/>
    </source>
</evidence>
<evidence type="ECO:0000256" key="9">
    <source>
        <dbReference type="HAMAP-Rule" id="MF_00236"/>
    </source>
</evidence>
<sequence>MAIGPGSIIFIVGAALVIFGPKKLPELGKAAGDTLREFKNATKGLIDDTTKKSLPTRMTEEEMPLGGHIRELRARLIICILSLFGTFLIGLLFARPVLVFLQHDNLPKAITFHIFKVTDAFQIYMDIAFVIGLILALPIVLLQLWLFIKPGLHPREQKMTLRYIPLIFCLFLIGAGFSYLVICPFIITFMFEFSARIAVENTIGLATYLQFLLKMVTAFGFLFQLPVVIMFLTRLHLITPQFLRKVRKYAYFILLILAALISPPELMSHLLITLPLIILYEIGVLISSYTYSKMP</sequence>
<evidence type="ECO:0000256" key="7">
    <source>
        <dbReference type="ARBA" id="ARBA00023010"/>
    </source>
</evidence>
<dbReference type="HAMAP" id="MF_00236">
    <property type="entry name" value="TatA_E"/>
    <property type="match status" value="1"/>
</dbReference>
<feature type="transmembrane region" description="Helical" evidence="9">
    <location>
        <begin position="249"/>
        <end position="266"/>
    </location>
</feature>
<dbReference type="EMBL" id="UGPG01000001">
    <property type="protein sequence ID" value="STY45254.1"/>
    <property type="molecule type" value="Genomic_DNA"/>
</dbReference>
<dbReference type="HAMAP" id="MF_00902">
    <property type="entry name" value="TatC"/>
    <property type="match status" value="1"/>
</dbReference>
<dbReference type="GO" id="GO:0033281">
    <property type="term" value="C:TAT protein transport complex"/>
    <property type="evidence" value="ECO:0007669"/>
    <property type="project" value="UniProtKB-UniRule"/>
</dbReference>
<comment type="subcellular location">
    <subcellularLocation>
        <location evidence="10">Cell membrane</location>
        <topology evidence="10">Multi-pass membrane protein</topology>
    </subcellularLocation>
    <subcellularLocation>
        <location evidence="9">Cell membrane</location>
        <topology evidence="9">Single-pass membrane protein</topology>
    </subcellularLocation>
    <subcellularLocation>
        <location evidence="1">Membrane</location>
        <topology evidence="1">Multi-pass membrane protein</topology>
    </subcellularLocation>
    <subcellularLocation>
        <location evidence="2">Membrane</location>
        <topology evidence="2">Single-pass membrane protein</topology>
    </subcellularLocation>
</comment>
<dbReference type="InterPro" id="IPR003369">
    <property type="entry name" value="TatA/B/E"/>
</dbReference>
<comment type="subunit">
    <text evidence="10">Forms a complex with TatA.</text>
</comment>
<keyword evidence="8 9" id="KW-0472">Membrane</keyword>
<evidence type="ECO:0000256" key="1">
    <source>
        <dbReference type="ARBA" id="ARBA00004141"/>
    </source>
</evidence>
<dbReference type="InterPro" id="IPR006312">
    <property type="entry name" value="TatA/E"/>
</dbReference>
<accession>A0A378MHH7</accession>
<reference evidence="11 12" key="1">
    <citation type="submission" date="2018-06" db="EMBL/GenBank/DDBJ databases">
        <authorList>
            <consortium name="Pathogen Informatics"/>
            <person name="Doyle S."/>
        </authorList>
    </citation>
    <scope>NUCLEOTIDE SEQUENCE [LARGE SCALE GENOMIC DNA]</scope>
    <source>
        <strain evidence="12">NCTC 10815</strain>
    </source>
</reference>
<keyword evidence="9" id="KW-1003">Cell membrane</keyword>
<dbReference type="Proteomes" id="UP000254879">
    <property type="component" value="Unassembled WGS sequence"/>
</dbReference>
<keyword evidence="4 9" id="KW-0812">Transmembrane</keyword>
<keyword evidence="3 9" id="KW-0813">Transport</keyword>
<feature type="transmembrane region" description="Helical" evidence="9">
    <location>
        <begin position="211"/>
        <end position="237"/>
    </location>
</feature>
<feature type="transmembrane region" description="Helical" evidence="9">
    <location>
        <begin position="160"/>
        <end position="191"/>
    </location>
</feature>
<evidence type="ECO:0000256" key="6">
    <source>
        <dbReference type="ARBA" id="ARBA00022989"/>
    </source>
</evidence>
<dbReference type="Gene3D" id="1.20.5.3310">
    <property type="match status" value="1"/>
</dbReference>
<comment type="similarity">
    <text evidence="10">Belongs to the TatC family.</text>
</comment>
<dbReference type="GO" id="GO:0065002">
    <property type="term" value="P:intracellular protein transmembrane transport"/>
    <property type="evidence" value="ECO:0007669"/>
    <property type="project" value="TreeGrafter"/>
</dbReference>
<evidence type="ECO:0000256" key="10">
    <source>
        <dbReference type="HAMAP-Rule" id="MF_00902"/>
    </source>
</evidence>
<gene>
    <name evidence="11" type="primary">tatC2</name>
    <name evidence="9" type="synonym">tatA</name>
    <name evidence="10" type="synonym">tatC</name>
    <name evidence="11" type="ORF">NCTC10815_02629</name>
</gene>
<evidence type="ECO:0000313" key="11">
    <source>
        <dbReference type="EMBL" id="STY45254.1"/>
    </source>
</evidence>
<name>A0A378MHH7_LISGR</name>
<dbReference type="PRINTS" id="PR01840">
    <property type="entry name" value="TATCFAMILY"/>
</dbReference>
<keyword evidence="6 9" id="KW-1133">Transmembrane helix</keyword>